<dbReference type="SUPFAM" id="SSF52833">
    <property type="entry name" value="Thioredoxin-like"/>
    <property type="match status" value="2"/>
</dbReference>
<feature type="compositionally biased region" description="Polar residues" evidence="1">
    <location>
        <begin position="224"/>
        <end position="250"/>
    </location>
</feature>
<reference evidence="2" key="1">
    <citation type="submission" date="2018-02" db="EMBL/GenBank/DDBJ databases">
        <authorList>
            <person name="Cohen D.B."/>
            <person name="Kent A.D."/>
        </authorList>
    </citation>
    <scope>NUCLEOTIDE SEQUENCE</scope>
</reference>
<evidence type="ECO:0000313" key="2">
    <source>
        <dbReference type="EMBL" id="SPD33519.1"/>
    </source>
</evidence>
<proteinExistence type="predicted"/>
<dbReference type="CDD" id="cd02989">
    <property type="entry name" value="Phd_like_TxnDC9"/>
    <property type="match status" value="1"/>
</dbReference>
<dbReference type="InterPro" id="IPR036249">
    <property type="entry name" value="Thioredoxin-like_sf"/>
</dbReference>
<organism evidence="2">
    <name type="scientific">Fagus sylvatica</name>
    <name type="common">Beechnut</name>
    <dbReference type="NCBI Taxonomy" id="28930"/>
    <lineage>
        <taxon>Eukaryota</taxon>
        <taxon>Viridiplantae</taxon>
        <taxon>Streptophyta</taxon>
        <taxon>Embryophyta</taxon>
        <taxon>Tracheophyta</taxon>
        <taxon>Spermatophyta</taxon>
        <taxon>Magnoliopsida</taxon>
        <taxon>eudicotyledons</taxon>
        <taxon>Gunneridae</taxon>
        <taxon>Pentapetalae</taxon>
        <taxon>rosids</taxon>
        <taxon>fabids</taxon>
        <taxon>Fagales</taxon>
        <taxon>Fagaceae</taxon>
        <taxon>Fagus</taxon>
    </lineage>
</organism>
<gene>
    <name evidence="2" type="ORF">FSB_LOCUS61401</name>
</gene>
<evidence type="ECO:0008006" key="3">
    <source>
        <dbReference type="Google" id="ProtNLM"/>
    </source>
</evidence>
<sequence>MEIPKVQEIIEKQVLTVAKAMEDKLDDEITALDRLDIDDLEVLRERRLQQMKKMAEKRSRWISLGHGEYTEIPSEKDFFAAVKASERVVCHFYRENWPCKSSRVGYKEEEGCAINLTNGLNPMIQPDPDMLGWVGWEISQPDEVMDKHMSILAKQHLETRFVKINAEKSPFLAEKLKIIVLPTLALIKNAKVDDYVVGFDELGGTDEFSTEELEERLAKSQVISFEGESSLNPSRSGSQARRSVRQSAKTDSSDSE</sequence>
<accession>A0A2N9JAN8</accession>
<name>A0A2N9JAN8_FAGSY</name>
<dbReference type="PANTHER" id="PTHR21148">
    <property type="entry name" value="THIOREDOXIN DOMAIN-CONTAINING PROTEIN 9"/>
    <property type="match status" value="1"/>
</dbReference>
<dbReference type="Gene3D" id="3.40.30.10">
    <property type="entry name" value="Glutaredoxin"/>
    <property type="match status" value="1"/>
</dbReference>
<protein>
    <recommendedName>
        <fullName evidence="3">Thioredoxin domain-containing protein</fullName>
    </recommendedName>
</protein>
<dbReference type="AlphaFoldDB" id="A0A2N9JAN8"/>
<evidence type="ECO:0000256" key="1">
    <source>
        <dbReference type="SAM" id="MobiDB-lite"/>
    </source>
</evidence>
<dbReference type="EMBL" id="OIVN01006459">
    <property type="protein sequence ID" value="SPD33519.1"/>
    <property type="molecule type" value="Genomic_DNA"/>
</dbReference>
<feature type="region of interest" description="Disordered" evidence="1">
    <location>
        <begin position="224"/>
        <end position="256"/>
    </location>
</feature>